<feature type="region of interest" description="Disordered" evidence="1">
    <location>
        <begin position="317"/>
        <end position="354"/>
    </location>
</feature>
<protein>
    <submittedName>
        <fullName evidence="2">Uncharacterized protein</fullName>
    </submittedName>
</protein>
<evidence type="ECO:0000313" key="2">
    <source>
        <dbReference type="EMBL" id="KAJ8890341.1"/>
    </source>
</evidence>
<accession>A0ABQ9I114</accession>
<keyword evidence="3" id="KW-1185">Reference proteome</keyword>
<evidence type="ECO:0000313" key="3">
    <source>
        <dbReference type="Proteomes" id="UP001159363"/>
    </source>
</evidence>
<organism evidence="2 3">
    <name type="scientific">Dryococelus australis</name>
    <dbReference type="NCBI Taxonomy" id="614101"/>
    <lineage>
        <taxon>Eukaryota</taxon>
        <taxon>Metazoa</taxon>
        <taxon>Ecdysozoa</taxon>
        <taxon>Arthropoda</taxon>
        <taxon>Hexapoda</taxon>
        <taxon>Insecta</taxon>
        <taxon>Pterygota</taxon>
        <taxon>Neoptera</taxon>
        <taxon>Polyneoptera</taxon>
        <taxon>Phasmatodea</taxon>
        <taxon>Verophasmatodea</taxon>
        <taxon>Anareolatae</taxon>
        <taxon>Phasmatidae</taxon>
        <taxon>Eurycanthinae</taxon>
        <taxon>Dryococelus</taxon>
    </lineage>
</organism>
<sequence length="547" mass="58934">MAAAPKRKEPRLCAGADGKKRKCVCQGEGPRGELLVWRVEHVPGASTQHDAAERLRSWACATDAELAVRFSTTTRSAVLWSAAPGLAQRLEAGARAASGARLNVQPGPRALSWLVRGCDPPADNHYRAAKMLKLWTSELARAFVLLFECRERPLVVWSTRADFGDKLLAGARAHGVALDVRPRFSMLPVSSMPPTAILTRRGGLAVRLFTSHIGEPGSIPGGVVPGVSHEGIVPDDAGFLGDLPFSLAFHTGAAPNSPHFTLIASQDLEELTLPRSTTHVCSSLFICEIPVLSAGESETRWGWSSGGMLGRGKWDISGKTRQPAASPGTIPTCENSGVTAPRIEPGNHRSMLTDNGITRRTGLAVSRHPHPRDTRVLGESKCTLASHQGELGSVPGRVTGFSQESCRTMPLVSGLSRGSPASPAPSLRCCSIITSISLADSQDLACPTIVRSKLFLLRALFEELPHRTPTFNSSVVRRRSPSLALYVRRYAFSESSWKCCAAAQQETSVATARGRLVARSEERRKYVASEDIWPSSMAFPNRLDCDT</sequence>
<evidence type="ECO:0000256" key="1">
    <source>
        <dbReference type="SAM" id="MobiDB-lite"/>
    </source>
</evidence>
<reference evidence="2 3" key="1">
    <citation type="submission" date="2023-02" db="EMBL/GenBank/DDBJ databases">
        <title>LHISI_Scaffold_Assembly.</title>
        <authorList>
            <person name="Stuart O.P."/>
            <person name="Cleave R."/>
            <person name="Magrath M.J.L."/>
            <person name="Mikheyev A.S."/>
        </authorList>
    </citation>
    <scope>NUCLEOTIDE SEQUENCE [LARGE SCALE GENOMIC DNA]</scope>
    <source>
        <strain evidence="2">Daus_M_001</strain>
        <tissue evidence="2">Leg muscle</tissue>
    </source>
</reference>
<dbReference type="EMBL" id="JARBHB010000003">
    <property type="protein sequence ID" value="KAJ8890341.1"/>
    <property type="molecule type" value="Genomic_DNA"/>
</dbReference>
<proteinExistence type="predicted"/>
<dbReference type="Proteomes" id="UP001159363">
    <property type="component" value="Chromosome 3"/>
</dbReference>
<comment type="caution">
    <text evidence="2">The sequence shown here is derived from an EMBL/GenBank/DDBJ whole genome shotgun (WGS) entry which is preliminary data.</text>
</comment>
<name>A0ABQ9I114_9NEOP</name>
<gene>
    <name evidence="2" type="ORF">PR048_009849</name>
</gene>